<accession>A0ABR3P1L3</accession>
<evidence type="ECO:0000313" key="2">
    <source>
        <dbReference type="EMBL" id="KAL1296554.1"/>
    </source>
</evidence>
<gene>
    <name evidence="2" type="ORF">AAFC00_000057</name>
</gene>
<comment type="caution">
    <text evidence="2">The sequence shown here is derived from an EMBL/GenBank/DDBJ whole genome shotgun (WGS) entry which is preliminary data.</text>
</comment>
<sequence>MAPLIVTSLVLLASIHSSNAVPTSHRRATTASSIPDYALTYAPHVYISGTEQWFPSDIATHVEHVSMEYDYVNVSTSVTLETLTTYNSSIYMTSVDNVEDDPEWLLATYGKPDADTGYSAAPGTIIAVQKTVDGEEVVDVFYFFFYSYNHGTKVLGTMIDNHVGDWEHAMQAKIRFSNGEPQNVYLSAHTSGAAYAYSAMTLEGVRPVTYSAVGTHANYATSGSHSIYSILGNLVTDTTSAGYYWDITQNYRGYWFDDSTSTFTSVGGVGIGASEEVGEGVDWLSWLGFWGDEEYPRSDSRQDCVLDLDELCHYESGPTGPLGKNLGRSTPCESNDDCDIKTSL</sequence>
<protein>
    <recommendedName>
        <fullName evidence="4">Vacuolar protein sorting-associated protein TDA6</fullName>
    </recommendedName>
</protein>
<keyword evidence="1" id="KW-0732">Signal</keyword>
<evidence type="ECO:0008006" key="4">
    <source>
        <dbReference type="Google" id="ProtNLM"/>
    </source>
</evidence>
<evidence type="ECO:0000313" key="3">
    <source>
        <dbReference type="Proteomes" id="UP001562354"/>
    </source>
</evidence>
<keyword evidence="3" id="KW-1185">Reference proteome</keyword>
<evidence type="ECO:0000256" key="1">
    <source>
        <dbReference type="SAM" id="SignalP"/>
    </source>
</evidence>
<dbReference type="Pfam" id="PF06101">
    <property type="entry name" value="Vps62"/>
    <property type="match status" value="1"/>
</dbReference>
<dbReference type="RefSeq" id="XP_069196236.1">
    <property type="nucleotide sequence ID" value="XM_069345937.1"/>
</dbReference>
<organism evidence="2 3">
    <name type="scientific">Neodothiora populina</name>
    <dbReference type="NCBI Taxonomy" id="2781224"/>
    <lineage>
        <taxon>Eukaryota</taxon>
        <taxon>Fungi</taxon>
        <taxon>Dikarya</taxon>
        <taxon>Ascomycota</taxon>
        <taxon>Pezizomycotina</taxon>
        <taxon>Dothideomycetes</taxon>
        <taxon>Dothideomycetidae</taxon>
        <taxon>Dothideales</taxon>
        <taxon>Dothioraceae</taxon>
        <taxon>Neodothiora</taxon>
    </lineage>
</organism>
<dbReference type="PANTHER" id="PTHR48220">
    <property type="match status" value="1"/>
</dbReference>
<feature type="signal peptide" evidence="1">
    <location>
        <begin position="1"/>
        <end position="20"/>
    </location>
</feature>
<dbReference type="InterPro" id="IPR053102">
    <property type="entry name" value="VPS_Associated"/>
</dbReference>
<feature type="chain" id="PRO_5046145589" description="Vacuolar protein sorting-associated protein TDA6" evidence="1">
    <location>
        <begin position="21"/>
        <end position="344"/>
    </location>
</feature>
<dbReference type="Proteomes" id="UP001562354">
    <property type="component" value="Unassembled WGS sequence"/>
</dbReference>
<dbReference type="PANTHER" id="PTHR48220:SF1">
    <property type="entry name" value="VACUOLAR PROTEIN SORTING-ASSOCIATED PROTEIN 62-RELATED"/>
    <property type="match status" value="1"/>
</dbReference>
<name>A0ABR3P1L3_9PEZI</name>
<reference evidence="2 3" key="1">
    <citation type="submission" date="2024-07" db="EMBL/GenBank/DDBJ databases">
        <title>Draft sequence of the Neodothiora populina.</title>
        <authorList>
            <person name="Drown D.D."/>
            <person name="Schuette U.S."/>
            <person name="Buechlein A.B."/>
            <person name="Rusch D.R."/>
            <person name="Winton L.W."/>
            <person name="Adams G.A."/>
        </authorList>
    </citation>
    <scope>NUCLEOTIDE SEQUENCE [LARGE SCALE GENOMIC DNA]</scope>
    <source>
        <strain evidence="2 3">CPC 39397</strain>
    </source>
</reference>
<dbReference type="EMBL" id="JBFMKM010000018">
    <property type="protein sequence ID" value="KAL1296554.1"/>
    <property type="molecule type" value="Genomic_DNA"/>
</dbReference>
<dbReference type="InterPro" id="IPR009291">
    <property type="entry name" value="Vps62"/>
</dbReference>
<proteinExistence type="predicted"/>
<dbReference type="GeneID" id="95973760"/>